<dbReference type="InterPro" id="IPR019734">
    <property type="entry name" value="TPR_rpt"/>
</dbReference>
<reference evidence="4 5" key="1">
    <citation type="submission" date="2024-01" db="EMBL/GenBank/DDBJ databases">
        <title>The genome of the rayed Mediterranean limpet Patella caerulea (Linnaeus, 1758).</title>
        <authorList>
            <person name="Anh-Thu Weber A."/>
            <person name="Halstead-Nussloch G."/>
        </authorList>
    </citation>
    <scope>NUCLEOTIDE SEQUENCE [LARGE SCALE GENOMIC DNA]</scope>
    <source>
        <strain evidence="4">AATW-2023a</strain>
        <tissue evidence="4">Whole specimen</tissue>
    </source>
</reference>
<keyword evidence="1" id="KW-0677">Repeat</keyword>
<dbReference type="InterPro" id="IPR039226">
    <property type="entry name" value="Ski3/TTC37"/>
</dbReference>
<dbReference type="GO" id="GO:0055087">
    <property type="term" value="C:Ski complex"/>
    <property type="evidence" value="ECO:0007669"/>
    <property type="project" value="InterPro"/>
</dbReference>
<keyword evidence="5" id="KW-1185">Reference proteome</keyword>
<dbReference type="SUPFAM" id="SSF48452">
    <property type="entry name" value="TPR-like"/>
    <property type="match status" value="4"/>
</dbReference>
<accession>A0AAN8K2X8</accession>
<dbReference type="EMBL" id="JAZGQO010000003">
    <property type="protein sequence ID" value="KAK6188238.1"/>
    <property type="molecule type" value="Genomic_DNA"/>
</dbReference>
<protein>
    <recommendedName>
        <fullName evidence="6">Tetratricopeptide repeat protein 37</fullName>
    </recommendedName>
</protein>
<dbReference type="PANTHER" id="PTHR15704:SF7">
    <property type="entry name" value="SUPERKILLER COMPLEX PROTEIN 3"/>
    <property type="match status" value="1"/>
</dbReference>
<dbReference type="InterPro" id="IPR011990">
    <property type="entry name" value="TPR-like_helical_dom_sf"/>
</dbReference>
<organism evidence="4 5">
    <name type="scientific">Patella caerulea</name>
    <name type="common">Rayed Mediterranean limpet</name>
    <dbReference type="NCBI Taxonomy" id="87958"/>
    <lineage>
        <taxon>Eukaryota</taxon>
        <taxon>Metazoa</taxon>
        <taxon>Spiralia</taxon>
        <taxon>Lophotrochozoa</taxon>
        <taxon>Mollusca</taxon>
        <taxon>Gastropoda</taxon>
        <taxon>Patellogastropoda</taxon>
        <taxon>Patelloidea</taxon>
        <taxon>Patellidae</taxon>
        <taxon>Patella</taxon>
    </lineage>
</organism>
<dbReference type="Pfam" id="PF12895">
    <property type="entry name" value="ANAPC3"/>
    <property type="match status" value="1"/>
</dbReference>
<evidence type="ECO:0008006" key="6">
    <source>
        <dbReference type="Google" id="ProtNLM"/>
    </source>
</evidence>
<feature type="repeat" description="TPR" evidence="3">
    <location>
        <begin position="861"/>
        <end position="894"/>
    </location>
</feature>
<dbReference type="Gene3D" id="1.25.40.10">
    <property type="entry name" value="Tetratricopeptide repeat domain"/>
    <property type="match status" value="6"/>
</dbReference>
<comment type="caution">
    <text evidence="4">The sequence shown here is derived from an EMBL/GenBank/DDBJ whole genome shotgun (WGS) entry which is preliminary data.</text>
</comment>
<evidence type="ECO:0000256" key="2">
    <source>
        <dbReference type="ARBA" id="ARBA00022803"/>
    </source>
</evidence>
<dbReference type="Pfam" id="PF13181">
    <property type="entry name" value="TPR_8"/>
    <property type="match status" value="1"/>
</dbReference>
<gene>
    <name evidence="4" type="ORF">SNE40_004461</name>
</gene>
<proteinExistence type="predicted"/>
<sequence>MDNKEIKAALKNAREAISNKEYDTALQHCQNVLDADEKNYNALVFTGLAADKLDKTDQAMKAYIKATELNPDQILGWQGLCGFYEKNQAYVSVYKKNLVPVYEKMIVLYKCDVTKRIETMKRLAGILNELGLTDKCIKVYQDLLLETEDEKNKLEIKKTMIKHLESQDVIQTKLLFDCYDSCLDGGQLTSDEKEAMLTGYVSVIVDKMPQDVIEVEINKLSQLNPSSAVLLEYQILMMLEKNIENQVIDDNSLLREKMNSLEAVVNENNAMLKMVQAYFLLVEKKYDLAKDNLLQAKGLYPNYAVVYCLLAVVYLHLGNNQSCIKCVVDCQQVLKSVKKKSLCIADKTLIKKYLNLLQSRALCNIGTTTSLQQASDILQQGEVKGESEVLLCKIYMKQGQTEKAMELIKQLECEDHVKEHYLAWYDFSKKKYELALSRLEKLCCSADNGGSDAWCLMAKALWQMLQMEPDNKEREQKCYTTLFTAAQKDPNNCEPFLYLGHFYFTIRKDNRLAKKCYEKAYHLDSALEEAGAALCDIMTSIGEQDAAYNLLLKVTNEASAGSAKWAWLRLGLCQIKLDNAVAAISSFQSALRADTTDNHVWECLAEAYFHRGSFTAALKAFTKASELCPESLYCKYQIATITQKLGIYDEAISTYKDILDISPNYVPALKGLGETNLLMARNNLNQNLDGRVKDNCEEALVFLTKAASERSDMSCLWKLLGDACILVLPLASDNCILSVPKKLLEKCDKNSDELVKIQKREVIQLSTRCYGRALKSLPENSMLWHDLSIAYFHLSELVQESERKSIIEKSVQFIKKAISLDSANYLHWNALGVFSASKEVNNPELAQHCFIKSINTETNNVVAWTNLGTLYLIHDNVNLAHEAFKVAQSLDPNYVACWIGQAIIAETVGHEDTMDLYRHTTELSYHPEGSVGYAHWVCSMLQDHSKHHTDMFQYSIKQMAAIPSATDTLTRYLERCSDDTTALNMYGLLLEQQTFYSSASTALERCVKLLEAQTVPDITRLNKARLNWARVLCKQNLYEKSIEIYKQTTSIEQAEDICYYGYTLYKAGNLAESFKAYEKAAEIVETDDDRSHVYAALGMVSYKFGDLDGAKTALFTGSQISPPSIIGLKALCGLGLLQSDVTLVTAVLQELVQQEDNQHSDTMWFTVALDLVQGNYIQPMRYLQRTIHTNPRLYETWLALAELLVKYFPERGTASANCIRVGQYISQVNQKNALAKTPDLLTLAQLQSGQHSRKLIDRDTVKTAQQVLHNNPGNVRNWISFISCLHAEGLVRRCLKSDGDLHQVELTYLDHILQNNEEVRNNIKLKLWCYKQKVICLIETGQMEQAQLFLKQVDNEFGDPAFSSTILDMLNGSRQDKPEVVINEQESLYLCQILVESYIQNGLFIESVNLLKQYSSHLSDDEKKKRLMIAIQITHITYKLLLTKTEEDITIRQLFDDSITEVLELDPNNAIALLMKGAVLLGTSYKDPKRAQMLAKKPLLQSYNLSQFDTCFNIGTDIARKQLIQILQSSKKDDPLLEKLMKSAEDHIVSADEEK</sequence>
<keyword evidence="2 3" id="KW-0802">TPR repeat</keyword>
<dbReference type="GO" id="GO:0006401">
    <property type="term" value="P:RNA catabolic process"/>
    <property type="evidence" value="ECO:0007669"/>
    <property type="project" value="InterPro"/>
</dbReference>
<dbReference type="SMART" id="SM00028">
    <property type="entry name" value="TPR"/>
    <property type="match status" value="11"/>
</dbReference>
<feature type="repeat" description="TPR" evidence="3">
    <location>
        <begin position="598"/>
        <end position="631"/>
    </location>
</feature>
<evidence type="ECO:0000256" key="3">
    <source>
        <dbReference type="PROSITE-ProRule" id="PRU00339"/>
    </source>
</evidence>
<name>A0AAN8K2X8_PATCE</name>
<evidence type="ECO:0000313" key="4">
    <source>
        <dbReference type="EMBL" id="KAK6188238.1"/>
    </source>
</evidence>
<dbReference type="PROSITE" id="PS50005">
    <property type="entry name" value="TPR"/>
    <property type="match status" value="4"/>
</dbReference>
<evidence type="ECO:0000256" key="1">
    <source>
        <dbReference type="ARBA" id="ARBA00022737"/>
    </source>
</evidence>
<dbReference type="Proteomes" id="UP001347796">
    <property type="component" value="Unassembled WGS sequence"/>
</dbReference>
<feature type="repeat" description="TPR" evidence="3">
    <location>
        <begin position="40"/>
        <end position="73"/>
    </location>
</feature>
<dbReference type="PANTHER" id="PTHR15704">
    <property type="entry name" value="SUPERKILLER 3 PROTEIN-RELATED"/>
    <property type="match status" value="1"/>
</dbReference>
<evidence type="ECO:0000313" key="5">
    <source>
        <dbReference type="Proteomes" id="UP001347796"/>
    </source>
</evidence>
<feature type="repeat" description="TPR" evidence="3">
    <location>
        <begin position="632"/>
        <end position="665"/>
    </location>
</feature>